<sequence>MSASIHSDITFKRTSSDTYKRKRSYL</sequence>
<feature type="region of interest" description="Disordered" evidence="1">
    <location>
        <begin position="1"/>
        <end position="26"/>
    </location>
</feature>
<evidence type="ECO:0000313" key="3">
    <source>
        <dbReference type="Proteomes" id="UP001497382"/>
    </source>
</evidence>
<accession>A0AAV1YUB7</accession>
<evidence type="ECO:0000256" key="1">
    <source>
        <dbReference type="SAM" id="MobiDB-lite"/>
    </source>
</evidence>
<feature type="compositionally biased region" description="Basic and acidic residues" evidence="1">
    <location>
        <begin position="9"/>
        <end position="19"/>
    </location>
</feature>
<evidence type="ECO:0000313" key="2">
    <source>
        <dbReference type="EMBL" id="CAL1262541.1"/>
    </source>
</evidence>
<protein>
    <submittedName>
        <fullName evidence="2">Uncharacterized protein</fullName>
    </submittedName>
</protein>
<reference evidence="2 3" key="1">
    <citation type="submission" date="2024-04" db="EMBL/GenBank/DDBJ databases">
        <authorList>
            <person name="Rising A."/>
            <person name="Reimegard J."/>
            <person name="Sonavane S."/>
            <person name="Akerstrom W."/>
            <person name="Nylinder S."/>
            <person name="Hedman E."/>
            <person name="Kallberg Y."/>
        </authorList>
    </citation>
    <scope>NUCLEOTIDE SEQUENCE [LARGE SCALE GENOMIC DNA]</scope>
</reference>
<name>A0AAV1YUB7_9ARAC</name>
<gene>
    <name evidence="2" type="ORF">LARSCL_LOCUS1039</name>
</gene>
<dbReference type="Proteomes" id="UP001497382">
    <property type="component" value="Unassembled WGS sequence"/>
</dbReference>
<comment type="caution">
    <text evidence="2">The sequence shown here is derived from an EMBL/GenBank/DDBJ whole genome shotgun (WGS) entry which is preliminary data.</text>
</comment>
<organism evidence="2 3">
    <name type="scientific">Larinioides sclopetarius</name>
    <dbReference type="NCBI Taxonomy" id="280406"/>
    <lineage>
        <taxon>Eukaryota</taxon>
        <taxon>Metazoa</taxon>
        <taxon>Ecdysozoa</taxon>
        <taxon>Arthropoda</taxon>
        <taxon>Chelicerata</taxon>
        <taxon>Arachnida</taxon>
        <taxon>Araneae</taxon>
        <taxon>Araneomorphae</taxon>
        <taxon>Entelegynae</taxon>
        <taxon>Araneoidea</taxon>
        <taxon>Araneidae</taxon>
        <taxon>Larinioides</taxon>
    </lineage>
</organism>
<dbReference type="EMBL" id="CAXIEN010000005">
    <property type="protein sequence ID" value="CAL1262541.1"/>
    <property type="molecule type" value="Genomic_DNA"/>
</dbReference>
<dbReference type="AlphaFoldDB" id="A0AAV1YUB7"/>
<keyword evidence="3" id="KW-1185">Reference proteome</keyword>
<proteinExistence type="predicted"/>